<dbReference type="RefSeq" id="WP_136967188.1">
    <property type="nucleotide sequence ID" value="NZ_JARZHI010000003.1"/>
</dbReference>
<dbReference type="PANTHER" id="PTHR43065:SF46">
    <property type="entry name" value="C4-DICARBOXYLATE TRANSPORT SENSOR PROTEIN DCTB"/>
    <property type="match status" value="1"/>
</dbReference>
<keyword evidence="3" id="KW-0808">Transferase</keyword>
<dbReference type="EMBL" id="JARZHI010000003">
    <property type="protein sequence ID" value="MDI1428911.1"/>
    <property type="molecule type" value="Genomic_DNA"/>
</dbReference>
<protein>
    <recommendedName>
        <fullName evidence="2">histidine kinase</fullName>
        <ecNumber evidence="2">2.7.13.3</ecNumber>
    </recommendedName>
</protein>
<dbReference type="PRINTS" id="PR00344">
    <property type="entry name" value="BCTRLSENSOR"/>
</dbReference>
<evidence type="ECO:0000256" key="8">
    <source>
        <dbReference type="SAM" id="Coils"/>
    </source>
</evidence>
<feature type="transmembrane region" description="Helical" evidence="9">
    <location>
        <begin position="197"/>
        <end position="214"/>
    </location>
</feature>
<comment type="caution">
    <text evidence="11">The sequence shown here is derived from an EMBL/GenBank/DDBJ whole genome shotgun (WGS) entry which is preliminary data.</text>
</comment>
<dbReference type="PANTHER" id="PTHR43065">
    <property type="entry name" value="SENSOR HISTIDINE KINASE"/>
    <property type="match status" value="1"/>
</dbReference>
<evidence type="ECO:0000256" key="6">
    <source>
        <dbReference type="ARBA" id="ARBA00022840"/>
    </source>
</evidence>
<evidence type="ECO:0000256" key="1">
    <source>
        <dbReference type="ARBA" id="ARBA00000085"/>
    </source>
</evidence>
<keyword evidence="9" id="KW-0472">Membrane</keyword>
<comment type="catalytic activity">
    <reaction evidence="1">
        <text>ATP + protein L-histidine = ADP + protein N-phospho-L-histidine.</text>
        <dbReference type="EC" id="2.7.13.3"/>
    </reaction>
</comment>
<keyword evidence="5" id="KW-0418">Kinase</keyword>
<keyword evidence="8" id="KW-0175">Coiled coil</keyword>
<evidence type="ECO:0000259" key="10">
    <source>
        <dbReference type="PROSITE" id="PS50109"/>
    </source>
</evidence>
<feature type="transmembrane region" description="Helical" evidence="9">
    <location>
        <begin position="12"/>
        <end position="34"/>
    </location>
</feature>
<keyword evidence="4" id="KW-0547">Nucleotide-binding</keyword>
<keyword evidence="12" id="KW-1185">Reference proteome</keyword>
<keyword evidence="7" id="KW-0902">Two-component regulatory system</keyword>
<evidence type="ECO:0000313" key="12">
    <source>
        <dbReference type="Proteomes" id="UP001160301"/>
    </source>
</evidence>
<dbReference type="InterPro" id="IPR005467">
    <property type="entry name" value="His_kinase_dom"/>
</dbReference>
<dbReference type="Pfam" id="PF02518">
    <property type="entry name" value="HATPase_c"/>
    <property type="match status" value="1"/>
</dbReference>
<dbReference type="SUPFAM" id="SSF55874">
    <property type="entry name" value="ATPase domain of HSP90 chaperone/DNA topoisomerase II/histidine kinase"/>
    <property type="match status" value="1"/>
</dbReference>
<gene>
    <name evidence="11" type="ORF">QHF89_05375</name>
</gene>
<evidence type="ECO:0000256" key="4">
    <source>
        <dbReference type="ARBA" id="ARBA00022741"/>
    </source>
</evidence>
<evidence type="ECO:0000256" key="5">
    <source>
        <dbReference type="ARBA" id="ARBA00022777"/>
    </source>
</evidence>
<feature type="domain" description="Histidine kinase" evidence="10">
    <location>
        <begin position="307"/>
        <end position="565"/>
    </location>
</feature>
<name>A0ABT6NKS4_9BACT</name>
<evidence type="ECO:0000256" key="7">
    <source>
        <dbReference type="ARBA" id="ARBA00023012"/>
    </source>
</evidence>
<evidence type="ECO:0000256" key="3">
    <source>
        <dbReference type="ARBA" id="ARBA00022679"/>
    </source>
</evidence>
<dbReference type="InterPro" id="IPR003594">
    <property type="entry name" value="HATPase_dom"/>
</dbReference>
<feature type="coiled-coil region" evidence="8">
    <location>
        <begin position="239"/>
        <end position="298"/>
    </location>
</feature>
<evidence type="ECO:0000313" key="11">
    <source>
        <dbReference type="EMBL" id="MDI1428911.1"/>
    </source>
</evidence>
<keyword evidence="9" id="KW-0812">Transmembrane</keyword>
<reference evidence="11 12" key="1">
    <citation type="submission" date="2023-04" db="EMBL/GenBank/DDBJ databases">
        <title>The genome sequence of Polyangium sorediatum DSM14670.</title>
        <authorList>
            <person name="Zhang X."/>
        </authorList>
    </citation>
    <scope>NUCLEOTIDE SEQUENCE [LARGE SCALE GENOMIC DNA]</scope>
    <source>
        <strain evidence="11 12">DSM 14670</strain>
    </source>
</reference>
<dbReference type="InterPro" id="IPR036890">
    <property type="entry name" value="HATPase_C_sf"/>
</dbReference>
<dbReference type="SMART" id="SM00387">
    <property type="entry name" value="HATPase_c"/>
    <property type="match status" value="1"/>
</dbReference>
<evidence type="ECO:0000256" key="2">
    <source>
        <dbReference type="ARBA" id="ARBA00012438"/>
    </source>
</evidence>
<dbReference type="PROSITE" id="PS50109">
    <property type="entry name" value="HIS_KIN"/>
    <property type="match status" value="1"/>
</dbReference>
<keyword evidence="9" id="KW-1133">Transmembrane helix</keyword>
<dbReference type="Proteomes" id="UP001160301">
    <property type="component" value="Unassembled WGS sequence"/>
</dbReference>
<keyword evidence="6 11" id="KW-0067">ATP-binding</keyword>
<evidence type="ECO:0000256" key="9">
    <source>
        <dbReference type="SAM" id="Phobius"/>
    </source>
</evidence>
<accession>A0ABT6NKS4</accession>
<organism evidence="11 12">
    <name type="scientific">Polyangium sorediatum</name>
    <dbReference type="NCBI Taxonomy" id="889274"/>
    <lineage>
        <taxon>Bacteria</taxon>
        <taxon>Pseudomonadati</taxon>
        <taxon>Myxococcota</taxon>
        <taxon>Polyangia</taxon>
        <taxon>Polyangiales</taxon>
        <taxon>Polyangiaceae</taxon>
        <taxon>Polyangium</taxon>
    </lineage>
</organism>
<sequence length="568" mass="62225">MSSPPRASMPSLVRSFVVLVAVSVALQLASLIAVHEIGRRTEQSRLLLSASDATRDLLDRYASTTYLAVVGLSTSDWELLLRQRKLAKEFEAQLSKNFAALRQGGKAHIGGAEVSLVAEDDPATKERLAAMEPLWAEVRTSAVRVLRSDNQSLRNNPDIERFQTASQRLAEALVTLDADIRQRAGPDLRWLGQAQRALPVGTVALMLLLGAFVYRRILLPFDASMNDLAQSEGALRVARDELERRVEERTAELLAANAELERQEQALRRSNEELERRVEERTAELREAQQRSLELARQAGMTEIASNVLHNVGNVLNNLNTASAMLAERLRALRVDPLLKAAEMLEAQKADLAGFFSNDERGRRLPEYFGKLGQNLAAERTELLSLVGALEGHVAHIRAVVDFQQSYATVTNLDESVDLAAVLEDALRMAVPSSGRSGVIIDRGLSPLPRALCDKHKVLQIVLNLLGNAKWALGERGGEDKRLGVRLARPAEDRVRIQIIDNGVGIDAALLTRIFQHGFTTRRGGHGFGLHASALVARAMGGTLVAESEGPGRGATFTLEFPFRPAEA</sequence>
<dbReference type="EC" id="2.7.13.3" evidence="2"/>
<dbReference type="Gene3D" id="3.30.565.10">
    <property type="entry name" value="Histidine kinase-like ATPase, C-terminal domain"/>
    <property type="match status" value="1"/>
</dbReference>
<proteinExistence type="predicted"/>
<dbReference type="GO" id="GO:0005524">
    <property type="term" value="F:ATP binding"/>
    <property type="evidence" value="ECO:0007669"/>
    <property type="project" value="UniProtKB-KW"/>
</dbReference>
<dbReference type="InterPro" id="IPR004358">
    <property type="entry name" value="Sig_transdc_His_kin-like_C"/>
</dbReference>